<keyword evidence="5" id="KW-0997">Cell inner membrane</keyword>
<dbReference type="Gene3D" id="1.10.40.60">
    <property type="entry name" value="EpsJ-like"/>
    <property type="match status" value="1"/>
</dbReference>
<keyword evidence="8" id="KW-1133">Transmembrane helix</keyword>
<dbReference type="PANTHER" id="PTHR38831">
    <property type="entry name" value="TYPE II SECRETION SYSTEM PROTEIN K"/>
    <property type="match status" value="1"/>
</dbReference>
<keyword evidence="6" id="KW-0812">Transmembrane</keyword>
<name>D6PCC5_9BACT</name>
<dbReference type="Pfam" id="PF21687">
    <property type="entry name" value="T2SSK_1st"/>
    <property type="match status" value="1"/>
</dbReference>
<keyword evidence="4" id="KW-1003">Cell membrane</keyword>
<feature type="region of interest" description="Disordered" evidence="10">
    <location>
        <begin position="103"/>
        <end position="122"/>
    </location>
</feature>
<keyword evidence="3" id="KW-0813">Transport</keyword>
<evidence type="ECO:0000313" key="12">
    <source>
        <dbReference type="EMBL" id="ADD93376.1"/>
    </source>
</evidence>
<evidence type="ECO:0000256" key="10">
    <source>
        <dbReference type="SAM" id="MobiDB-lite"/>
    </source>
</evidence>
<evidence type="ECO:0000256" key="9">
    <source>
        <dbReference type="ARBA" id="ARBA00023136"/>
    </source>
</evidence>
<dbReference type="InterPro" id="IPR049031">
    <property type="entry name" value="T2SSK_SAM-like_1st"/>
</dbReference>
<organism evidence="12">
    <name type="scientific">uncultured marine bacterium MedDCM-OCT-S01-C143</name>
    <dbReference type="NCBI Taxonomy" id="743046"/>
    <lineage>
        <taxon>Bacteria</taxon>
        <taxon>environmental samples</taxon>
    </lineage>
</organism>
<dbReference type="InterPro" id="IPR005628">
    <property type="entry name" value="GspK"/>
</dbReference>
<evidence type="ECO:0000256" key="5">
    <source>
        <dbReference type="ARBA" id="ARBA00022519"/>
    </source>
</evidence>
<dbReference type="InterPro" id="IPR038072">
    <property type="entry name" value="GspK_central_sf"/>
</dbReference>
<evidence type="ECO:0000256" key="3">
    <source>
        <dbReference type="ARBA" id="ARBA00022448"/>
    </source>
</evidence>
<evidence type="ECO:0000256" key="6">
    <source>
        <dbReference type="ARBA" id="ARBA00022692"/>
    </source>
</evidence>
<evidence type="ECO:0000256" key="8">
    <source>
        <dbReference type="ARBA" id="ARBA00022989"/>
    </source>
</evidence>
<dbReference type="AlphaFoldDB" id="D6PCC5"/>
<dbReference type="PANTHER" id="PTHR38831:SF2">
    <property type="entry name" value="TYPE II SECRETION SYSTEM PROTEIN K"/>
    <property type="match status" value="1"/>
</dbReference>
<dbReference type="GO" id="GO:0009306">
    <property type="term" value="P:protein secretion"/>
    <property type="evidence" value="ECO:0007669"/>
    <property type="project" value="InterPro"/>
</dbReference>
<evidence type="ECO:0000256" key="4">
    <source>
        <dbReference type="ARBA" id="ARBA00022475"/>
    </source>
</evidence>
<keyword evidence="9" id="KW-0472">Membrane</keyword>
<evidence type="ECO:0000256" key="1">
    <source>
        <dbReference type="ARBA" id="ARBA00004533"/>
    </source>
</evidence>
<comment type="subcellular location">
    <subcellularLocation>
        <location evidence="1">Cell inner membrane</location>
    </subcellularLocation>
</comment>
<dbReference type="SUPFAM" id="SSF158544">
    <property type="entry name" value="GspK insert domain-like"/>
    <property type="match status" value="1"/>
</dbReference>
<evidence type="ECO:0000256" key="7">
    <source>
        <dbReference type="ARBA" id="ARBA00022927"/>
    </source>
</evidence>
<comment type="similarity">
    <text evidence="2">Belongs to the GSP K family.</text>
</comment>
<accession>D6PCC5</accession>
<evidence type="ECO:0000259" key="11">
    <source>
        <dbReference type="Pfam" id="PF21687"/>
    </source>
</evidence>
<evidence type="ECO:0000256" key="2">
    <source>
        <dbReference type="ARBA" id="ARBA00007246"/>
    </source>
</evidence>
<feature type="domain" description="T2SS protein K first SAM-like" evidence="11">
    <location>
        <begin position="142"/>
        <end position="256"/>
    </location>
</feature>
<dbReference type="GO" id="GO:0005886">
    <property type="term" value="C:plasma membrane"/>
    <property type="evidence" value="ECO:0007669"/>
    <property type="project" value="UniProtKB-SubCell"/>
</dbReference>
<keyword evidence="7" id="KW-0653">Protein transport</keyword>
<protein>
    <submittedName>
        <fullName evidence="12">Putative general secretory pathway protein K</fullName>
    </submittedName>
</protein>
<proteinExistence type="inferred from homology"/>
<reference evidence="12" key="1">
    <citation type="journal article" date="2010" name="ISME J.">
        <title>Metagenome of the Mediterranean deep chlorophyll maximum studied by direct and fosmid library 454 pyrosequencing.</title>
        <authorList>
            <person name="Ghai R."/>
            <person name="Martin-Cuadrado A.B."/>
            <person name="Molto A.G."/>
            <person name="Heredia I.G."/>
            <person name="Cabrera R."/>
            <person name="Martin J."/>
            <person name="Verdu M."/>
            <person name="Deschamps P."/>
            <person name="Moreira D."/>
            <person name="Lopez-Garcia P."/>
            <person name="Mira A."/>
            <person name="Rodriguez-Valera F."/>
        </authorList>
    </citation>
    <scope>NUCLEOTIDE SEQUENCE</scope>
</reference>
<dbReference type="EMBL" id="GU942979">
    <property type="protein sequence ID" value="ADD93376.1"/>
    <property type="molecule type" value="Genomic_DNA"/>
</dbReference>
<sequence length="384" mass="42515">MVLLIIFMVTAVVSDFQYNSNVDFELAINARDEVQAEYNALSALRVRAMILRQSNKLKGGLDQLQKIAGMDMNAMLPIGKMMEMIPVECGILSSFLSKGGDGFSEESFDDDPASGEVLSDEEPPLQGECLATAESEHSKISINMLRRQSNRTSKELTAMLLAMLSDPKLERHFQEDDRNGNHAESPEELIGAIQDWVDGNTEQAISPSSDEENHYDFMDESYKVKNAPFDSLAELQLVHGVDDDLYEMLSKNMSIYNDSTRIEIATAPPERIVFWGLPATIRDGVSLDTIPIEPFAALYNFLVDSTGIAGLGMGSLNLGMLTTLIQEAGLGAYIDESKLKNVFTDKSSTTWYTVSAMGRAGNASRRIQAVFQATEGNFYYMRME</sequence>